<gene>
    <name evidence="2" type="ORF">OL234_05430</name>
</gene>
<organism evidence="2 3">
    <name type="scientific">Vagococcus intermedius</name>
    <dbReference type="NCBI Taxonomy" id="2991418"/>
    <lineage>
        <taxon>Bacteria</taxon>
        <taxon>Bacillati</taxon>
        <taxon>Bacillota</taxon>
        <taxon>Bacilli</taxon>
        <taxon>Lactobacillales</taxon>
        <taxon>Enterococcaceae</taxon>
        <taxon>Vagococcus</taxon>
    </lineage>
</organism>
<keyword evidence="1" id="KW-0812">Transmembrane</keyword>
<dbReference type="Proteomes" id="UP001179647">
    <property type="component" value="Chromosome"/>
</dbReference>
<feature type="transmembrane region" description="Helical" evidence="1">
    <location>
        <begin position="127"/>
        <end position="145"/>
    </location>
</feature>
<evidence type="ECO:0000313" key="2">
    <source>
        <dbReference type="EMBL" id="WEG72428.1"/>
    </source>
</evidence>
<dbReference type="KEGG" id="vie:OL234_05430"/>
<proteinExistence type="predicted"/>
<feature type="transmembrane region" description="Helical" evidence="1">
    <location>
        <begin position="24"/>
        <end position="45"/>
    </location>
</feature>
<feature type="transmembrane region" description="Helical" evidence="1">
    <location>
        <begin position="151"/>
        <end position="170"/>
    </location>
</feature>
<dbReference type="EMBL" id="CP110232">
    <property type="protein sequence ID" value="WEG72428.1"/>
    <property type="molecule type" value="Genomic_DNA"/>
</dbReference>
<sequence>MQIDVNLFRAINNWAHKGNDLNEIMVLFVTWGPSVLSAWLVWFWFSSRKKRKTRFKVLTAVCSFILAEVMYLVSSSFYEQLPPAETLHKVNELITSEMSQLFPNNNSLLFFSVCFILYKTSYSQVRISYLLMIGWLSLARVWVGSEYPSDVLLSIFISWLSATICHKTIYRSKFIKKIVYAYENFEQKIRKKIGKLA</sequence>
<keyword evidence="3" id="KW-1185">Reference proteome</keyword>
<accession>A0AAF0CT32</accession>
<evidence type="ECO:0000313" key="3">
    <source>
        <dbReference type="Proteomes" id="UP001179647"/>
    </source>
</evidence>
<keyword evidence="1" id="KW-0472">Membrane</keyword>
<dbReference type="AlphaFoldDB" id="A0AAF0CT32"/>
<reference evidence="2" key="1">
    <citation type="submission" date="2022-10" db="EMBL/GenBank/DDBJ databases">
        <title>Vagococcus sp. isolated from poultry meat.</title>
        <authorList>
            <person name="Johansson P."/>
            <person name="Bjorkroth J."/>
        </authorList>
    </citation>
    <scope>NUCLEOTIDE SEQUENCE</scope>
    <source>
        <strain evidence="2">STAA11</strain>
    </source>
</reference>
<dbReference type="SUPFAM" id="SSF48317">
    <property type="entry name" value="Acid phosphatase/Vanadium-dependent haloperoxidase"/>
    <property type="match status" value="1"/>
</dbReference>
<evidence type="ECO:0000256" key="1">
    <source>
        <dbReference type="SAM" id="Phobius"/>
    </source>
</evidence>
<name>A0AAF0CT32_9ENTE</name>
<dbReference type="InterPro" id="IPR036938">
    <property type="entry name" value="PAP2/HPO_sf"/>
</dbReference>
<keyword evidence="1" id="KW-1133">Transmembrane helix</keyword>
<dbReference type="RefSeq" id="WP_275468231.1">
    <property type="nucleotide sequence ID" value="NZ_CP110232.1"/>
</dbReference>
<protein>
    <submittedName>
        <fullName evidence="2">Phosphatase PAP2 family protein</fullName>
    </submittedName>
</protein>